<dbReference type="Proteomes" id="UP001196413">
    <property type="component" value="Unassembled WGS sequence"/>
</dbReference>
<accession>A0AAD5R3W3</accession>
<dbReference type="EMBL" id="JAHQIW010006346">
    <property type="protein sequence ID" value="KAJ1368906.1"/>
    <property type="molecule type" value="Genomic_DNA"/>
</dbReference>
<comment type="caution">
    <text evidence="1">The sequence shown here is derived from an EMBL/GenBank/DDBJ whole genome shotgun (WGS) entry which is preliminary data.</text>
</comment>
<name>A0AAD5R3W3_PARTN</name>
<sequence length="90" mass="10739">MLKKCAEKEYYCHQYVDGQPLEDPNEEIDRKFRKFADETFKTLTHYRTKRFQSNLTELQKRGLKEVRELIKEGRIRLSVSDNGGEFVVIP</sequence>
<reference evidence="1" key="1">
    <citation type="submission" date="2021-06" db="EMBL/GenBank/DDBJ databases">
        <title>Parelaphostrongylus tenuis whole genome reference sequence.</title>
        <authorList>
            <person name="Garwood T.J."/>
            <person name="Larsen P.A."/>
            <person name="Fountain-Jones N.M."/>
            <person name="Garbe J.R."/>
            <person name="Macchietto M.G."/>
            <person name="Kania S.A."/>
            <person name="Gerhold R.W."/>
            <person name="Richards J.E."/>
            <person name="Wolf T.M."/>
        </authorList>
    </citation>
    <scope>NUCLEOTIDE SEQUENCE</scope>
    <source>
        <strain evidence="1">MNPRO001-30</strain>
        <tissue evidence="1">Meninges</tissue>
    </source>
</reference>
<keyword evidence="2" id="KW-1185">Reference proteome</keyword>
<gene>
    <name evidence="1" type="ORF">KIN20_030263</name>
</gene>
<protein>
    <submittedName>
        <fullName evidence="1">Uncharacterized protein</fullName>
    </submittedName>
</protein>
<dbReference type="AlphaFoldDB" id="A0AAD5R3W3"/>
<organism evidence="1 2">
    <name type="scientific">Parelaphostrongylus tenuis</name>
    <name type="common">Meningeal worm</name>
    <dbReference type="NCBI Taxonomy" id="148309"/>
    <lineage>
        <taxon>Eukaryota</taxon>
        <taxon>Metazoa</taxon>
        <taxon>Ecdysozoa</taxon>
        <taxon>Nematoda</taxon>
        <taxon>Chromadorea</taxon>
        <taxon>Rhabditida</taxon>
        <taxon>Rhabditina</taxon>
        <taxon>Rhabditomorpha</taxon>
        <taxon>Strongyloidea</taxon>
        <taxon>Metastrongylidae</taxon>
        <taxon>Parelaphostrongylus</taxon>
    </lineage>
</organism>
<proteinExistence type="predicted"/>
<evidence type="ECO:0000313" key="2">
    <source>
        <dbReference type="Proteomes" id="UP001196413"/>
    </source>
</evidence>
<evidence type="ECO:0000313" key="1">
    <source>
        <dbReference type="EMBL" id="KAJ1368906.1"/>
    </source>
</evidence>